<organism evidence="1 2">
    <name type="scientific">Protopolystoma xenopodis</name>
    <dbReference type="NCBI Taxonomy" id="117903"/>
    <lineage>
        <taxon>Eukaryota</taxon>
        <taxon>Metazoa</taxon>
        <taxon>Spiralia</taxon>
        <taxon>Lophotrochozoa</taxon>
        <taxon>Platyhelminthes</taxon>
        <taxon>Monogenea</taxon>
        <taxon>Polyopisthocotylea</taxon>
        <taxon>Polystomatidea</taxon>
        <taxon>Polystomatidae</taxon>
        <taxon>Protopolystoma</taxon>
    </lineage>
</organism>
<comment type="caution">
    <text evidence="1">The sequence shown here is derived from an EMBL/GenBank/DDBJ whole genome shotgun (WGS) entry which is preliminary data.</text>
</comment>
<protein>
    <submittedName>
        <fullName evidence="1">Uncharacterized protein</fullName>
    </submittedName>
</protein>
<dbReference type="OrthoDB" id="3176171at2759"/>
<keyword evidence="2" id="KW-1185">Reference proteome</keyword>
<dbReference type="Proteomes" id="UP000784294">
    <property type="component" value="Unassembled WGS sequence"/>
</dbReference>
<gene>
    <name evidence="1" type="ORF">PXEA_LOCUS8613</name>
</gene>
<reference evidence="1" key="1">
    <citation type="submission" date="2018-11" db="EMBL/GenBank/DDBJ databases">
        <authorList>
            <consortium name="Pathogen Informatics"/>
        </authorList>
    </citation>
    <scope>NUCLEOTIDE SEQUENCE</scope>
</reference>
<evidence type="ECO:0000313" key="1">
    <source>
        <dbReference type="EMBL" id="VEL15173.1"/>
    </source>
</evidence>
<evidence type="ECO:0000313" key="2">
    <source>
        <dbReference type="Proteomes" id="UP000784294"/>
    </source>
</evidence>
<name>A0A3S4ZYJ1_9PLAT</name>
<dbReference type="AlphaFoldDB" id="A0A3S4ZYJ1"/>
<dbReference type="EMBL" id="CAAALY010023714">
    <property type="protein sequence ID" value="VEL15173.1"/>
    <property type="molecule type" value="Genomic_DNA"/>
</dbReference>
<accession>A0A3S4ZYJ1</accession>
<proteinExistence type="predicted"/>
<sequence>MLVPPLRPALGGRRSVCRFAQLAARLGPNPRFRSENLIQLDLDLPSRTTHDYEPPQLAPQLVAALEAALQDEEDLELDGSYLRLGKAMRPGYVANNAMLMVLQAFSLVLDPTLNAVGV</sequence>